<dbReference type="RefSeq" id="XP_001012886.1">
    <property type="nucleotide sequence ID" value="XM_001012886.3"/>
</dbReference>
<dbReference type="GeneID" id="7844483"/>
<feature type="coiled-coil region" evidence="1">
    <location>
        <begin position="42"/>
        <end position="99"/>
    </location>
</feature>
<organism evidence="2 3">
    <name type="scientific">Tetrahymena thermophila (strain SB210)</name>
    <dbReference type="NCBI Taxonomy" id="312017"/>
    <lineage>
        <taxon>Eukaryota</taxon>
        <taxon>Sar</taxon>
        <taxon>Alveolata</taxon>
        <taxon>Ciliophora</taxon>
        <taxon>Intramacronucleata</taxon>
        <taxon>Oligohymenophorea</taxon>
        <taxon>Hymenostomatida</taxon>
        <taxon>Tetrahymenina</taxon>
        <taxon>Tetrahymenidae</taxon>
        <taxon>Tetrahymena</taxon>
    </lineage>
</organism>
<dbReference type="InterPro" id="IPR028008">
    <property type="entry name" value="DUF4441"/>
</dbReference>
<dbReference type="EMBL" id="GG662749">
    <property type="protein sequence ID" value="EAR92641.1"/>
    <property type="molecule type" value="Genomic_DNA"/>
</dbReference>
<dbReference type="InParanoid" id="Q235V9"/>
<gene>
    <name evidence="2" type="ORF">TTHERM_00094320</name>
</gene>
<reference evidence="3" key="1">
    <citation type="journal article" date="2006" name="PLoS Biol.">
        <title>Macronuclear genome sequence of the ciliate Tetrahymena thermophila, a model eukaryote.</title>
        <authorList>
            <person name="Eisen J.A."/>
            <person name="Coyne R.S."/>
            <person name="Wu M."/>
            <person name="Wu D."/>
            <person name="Thiagarajan M."/>
            <person name="Wortman J.R."/>
            <person name="Badger J.H."/>
            <person name="Ren Q."/>
            <person name="Amedeo P."/>
            <person name="Jones K.M."/>
            <person name="Tallon L.J."/>
            <person name="Delcher A.L."/>
            <person name="Salzberg S.L."/>
            <person name="Silva J.C."/>
            <person name="Haas B.J."/>
            <person name="Majoros W.H."/>
            <person name="Farzad M."/>
            <person name="Carlton J.M."/>
            <person name="Smith R.K. Jr."/>
            <person name="Garg J."/>
            <person name="Pearlman R.E."/>
            <person name="Karrer K.M."/>
            <person name="Sun L."/>
            <person name="Manning G."/>
            <person name="Elde N.C."/>
            <person name="Turkewitz A.P."/>
            <person name="Asai D.J."/>
            <person name="Wilkes D.E."/>
            <person name="Wang Y."/>
            <person name="Cai H."/>
            <person name="Collins K."/>
            <person name="Stewart B.A."/>
            <person name="Lee S.R."/>
            <person name="Wilamowska K."/>
            <person name="Weinberg Z."/>
            <person name="Ruzzo W.L."/>
            <person name="Wloga D."/>
            <person name="Gaertig J."/>
            <person name="Frankel J."/>
            <person name="Tsao C.-C."/>
            <person name="Gorovsky M.A."/>
            <person name="Keeling P.J."/>
            <person name="Waller R.F."/>
            <person name="Patron N.J."/>
            <person name="Cherry J.M."/>
            <person name="Stover N.A."/>
            <person name="Krieger C.J."/>
            <person name="del Toro C."/>
            <person name="Ryder H.F."/>
            <person name="Williamson S.C."/>
            <person name="Barbeau R.A."/>
            <person name="Hamilton E.P."/>
            <person name="Orias E."/>
        </authorList>
    </citation>
    <scope>NUCLEOTIDE SEQUENCE [LARGE SCALE GENOMIC DNA]</scope>
    <source>
        <strain evidence="3">SB210</strain>
    </source>
</reference>
<dbReference type="Pfam" id="PF14536">
    <property type="entry name" value="DUF4441"/>
    <property type="match status" value="1"/>
</dbReference>
<name>Q235V9_TETTS</name>
<dbReference type="KEGG" id="tet:TTHERM_00094320"/>
<protein>
    <submittedName>
        <fullName evidence="2">Uncharacterized protein</fullName>
    </submittedName>
</protein>
<keyword evidence="3" id="KW-1185">Reference proteome</keyword>
<keyword evidence="1" id="KW-0175">Coiled coil</keyword>
<evidence type="ECO:0000313" key="3">
    <source>
        <dbReference type="Proteomes" id="UP000009168"/>
    </source>
</evidence>
<dbReference type="Proteomes" id="UP000009168">
    <property type="component" value="Unassembled WGS sequence"/>
</dbReference>
<dbReference type="AlphaFoldDB" id="Q235V9"/>
<evidence type="ECO:0000313" key="2">
    <source>
        <dbReference type="EMBL" id="EAR92641.1"/>
    </source>
</evidence>
<dbReference type="HOGENOM" id="CLU_098858_0_0_1"/>
<accession>Q235V9</accession>
<proteinExistence type="predicted"/>
<evidence type="ECO:0000256" key="1">
    <source>
        <dbReference type="SAM" id="Coils"/>
    </source>
</evidence>
<sequence length="226" mass="27273">MIEVNNNKKRANFRIINQNQHINAFQILQTKACSYRAIDSDIKELQSNLNNFKEYVHLFQDEETREQQKDFKEDSSISMEEQSTKNEDLDEIVNFLEGKKVNIYKNIINGFYAHINKCKDEKLIQKYESLIKNQWTFKYIQKRVQKSYKSCNRLNLKLKNLMSKNKLNTIFVYFLQNYEQLWLNDSKIKNKDLYKQSIQFLLKAHEYDILDDNIKVYKKQKKILGE</sequence>